<gene>
    <name evidence="2" type="ORF">NA56DRAFT_755192</name>
</gene>
<dbReference type="EMBL" id="KZ613525">
    <property type="protein sequence ID" value="PMD14013.1"/>
    <property type="molecule type" value="Genomic_DNA"/>
</dbReference>
<dbReference type="GO" id="GO:0006360">
    <property type="term" value="P:transcription by RNA polymerase I"/>
    <property type="evidence" value="ECO:0007669"/>
    <property type="project" value="InterPro"/>
</dbReference>
<feature type="compositionally biased region" description="Basic and acidic residues" evidence="1">
    <location>
        <begin position="381"/>
        <end position="413"/>
    </location>
</feature>
<feature type="compositionally biased region" description="Acidic residues" evidence="1">
    <location>
        <begin position="90"/>
        <end position="115"/>
    </location>
</feature>
<evidence type="ECO:0008006" key="4">
    <source>
        <dbReference type="Google" id="ProtNLM"/>
    </source>
</evidence>
<reference evidence="2 3" key="1">
    <citation type="submission" date="2016-05" db="EMBL/GenBank/DDBJ databases">
        <title>A degradative enzymes factory behind the ericoid mycorrhizal symbiosis.</title>
        <authorList>
            <consortium name="DOE Joint Genome Institute"/>
            <person name="Martino E."/>
            <person name="Morin E."/>
            <person name="Grelet G."/>
            <person name="Kuo A."/>
            <person name="Kohler A."/>
            <person name="Daghino S."/>
            <person name="Barry K."/>
            <person name="Choi C."/>
            <person name="Cichocki N."/>
            <person name="Clum A."/>
            <person name="Copeland A."/>
            <person name="Hainaut M."/>
            <person name="Haridas S."/>
            <person name="Labutti K."/>
            <person name="Lindquist E."/>
            <person name="Lipzen A."/>
            <person name="Khouja H.-R."/>
            <person name="Murat C."/>
            <person name="Ohm R."/>
            <person name="Olson A."/>
            <person name="Spatafora J."/>
            <person name="Veneault-Fourrey C."/>
            <person name="Henrissat B."/>
            <person name="Grigoriev I."/>
            <person name="Martin F."/>
            <person name="Perotto S."/>
        </authorList>
    </citation>
    <scope>NUCLEOTIDE SEQUENCE [LARGE SCALE GENOMIC DNA]</scope>
    <source>
        <strain evidence="2 3">UAMH 7357</strain>
    </source>
</reference>
<dbReference type="STRING" id="1745343.A0A2J6PJ12"/>
<protein>
    <recommendedName>
        <fullName evidence="4">DNA-directed RNA polymerase I subunit RPA34.5</fullName>
    </recommendedName>
</protein>
<sequence length="486" mass="53291">MATSKALDGNARAKKKSATSMKPWRTAPPPASFKSAEYVQESDNDEPASSEKGNESESNEESLRSSPADVMVASNGKLQRPAGSSSSSENESESESESESDENGSEVNDEEEEDLVVAAKENLVVPVNKSTKSSVVTFQKPSPYKPPAGFEKEKVDATPKVAHMFKKSSLEGKEVWYFTAPASLPISSIEQVSLRDARSSKAMVTHDGNEYGFIPDSADDKTYTKIMVPHGSGGYRIAVKPIDHVLRLQQVVKLPGIHDSSSMTASLSNAAPQAKKPIRQQPPGLKMRFRPIGFGDGEPGRIGSSSSSVEEESINDSDEKMEESPVVFRRPVRLPSQSSDDSSKSSESEGSSDVEMTNVSLKRKHGGEGRKPKHSSSRSSNIDDRELRRSKKKQTESQKRLEDRKSVSIEPHKSSKQRLPASTAITPTKEITPIRPQKNSIVPHSSPVPRVQVNARKDEQRSSGKPKFRKHDRSEPATRVRKSRSR</sequence>
<dbReference type="PANTHER" id="PTHR28155:SF1">
    <property type="entry name" value="DNA-DIRECTED RNA POLYMERASE I SUBUNIT RPA34.5-DOMAIN-CONTAINING PROTEIN"/>
    <property type="match status" value="1"/>
</dbReference>
<dbReference type="AlphaFoldDB" id="A0A2J6PJ12"/>
<evidence type="ECO:0000256" key="1">
    <source>
        <dbReference type="SAM" id="MobiDB-lite"/>
    </source>
</evidence>
<dbReference type="InterPro" id="IPR053263">
    <property type="entry name" value="Euk_RPA34_RNAP_subunit"/>
</dbReference>
<evidence type="ECO:0000313" key="3">
    <source>
        <dbReference type="Proteomes" id="UP000235672"/>
    </source>
</evidence>
<name>A0A2J6PJ12_9HELO</name>
<proteinExistence type="predicted"/>
<feature type="region of interest" description="Disordered" evidence="1">
    <location>
        <begin position="1"/>
        <end position="119"/>
    </location>
</feature>
<dbReference type="Proteomes" id="UP000235672">
    <property type="component" value="Unassembled WGS sequence"/>
</dbReference>
<feature type="region of interest" description="Disordered" evidence="1">
    <location>
        <begin position="262"/>
        <end position="486"/>
    </location>
</feature>
<evidence type="ECO:0000313" key="2">
    <source>
        <dbReference type="EMBL" id="PMD14013.1"/>
    </source>
</evidence>
<dbReference type="Pfam" id="PF08208">
    <property type="entry name" value="RNA_polI_A34"/>
    <property type="match status" value="1"/>
</dbReference>
<dbReference type="InterPro" id="IPR013240">
    <property type="entry name" value="DNA-dir_RNA_pol1_su_RPA34"/>
</dbReference>
<dbReference type="OrthoDB" id="76224at2759"/>
<dbReference type="PANTHER" id="PTHR28155">
    <property type="entry name" value="ACR243WP"/>
    <property type="match status" value="1"/>
</dbReference>
<organism evidence="2 3">
    <name type="scientific">Hyaloscypha hepaticicola</name>
    <dbReference type="NCBI Taxonomy" id="2082293"/>
    <lineage>
        <taxon>Eukaryota</taxon>
        <taxon>Fungi</taxon>
        <taxon>Dikarya</taxon>
        <taxon>Ascomycota</taxon>
        <taxon>Pezizomycotina</taxon>
        <taxon>Leotiomycetes</taxon>
        <taxon>Helotiales</taxon>
        <taxon>Hyaloscyphaceae</taxon>
        <taxon>Hyaloscypha</taxon>
    </lineage>
</organism>
<accession>A0A2J6PJ12</accession>
<dbReference type="Gene3D" id="6.20.250.70">
    <property type="match status" value="1"/>
</dbReference>
<feature type="compositionally biased region" description="Basic residues" evidence="1">
    <location>
        <begin position="361"/>
        <end position="376"/>
    </location>
</feature>
<feature type="compositionally biased region" description="Polar residues" evidence="1">
    <location>
        <begin position="262"/>
        <end position="271"/>
    </location>
</feature>
<feature type="compositionally biased region" description="Acidic residues" evidence="1">
    <location>
        <begin position="309"/>
        <end position="321"/>
    </location>
</feature>
<keyword evidence="3" id="KW-1185">Reference proteome</keyword>